<dbReference type="InterPro" id="IPR000537">
    <property type="entry name" value="UbiA_prenyltransferase"/>
</dbReference>
<feature type="transmembrane region" description="Helical" evidence="5">
    <location>
        <begin position="112"/>
        <end position="131"/>
    </location>
</feature>
<evidence type="ECO:0000313" key="6">
    <source>
        <dbReference type="EMBL" id="KKK52763.1"/>
    </source>
</evidence>
<keyword evidence="4 5" id="KW-0472">Membrane</keyword>
<evidence type="ECO:0000256" key="4">
    <source>
        <dbReference type="ARBA" id="ARBA00023136"/>
    </source>
</evidence>
<feature type="transmembrane region" description="Helical" evidence="5">
    <location>
        <begin position="87"/>
        <end position="106"/>
    </location>
</feature>
<dbReference type="Pfam" id="PF01040">
    <property type="entry name" value="UbiA"/>
    <property type="match status" value="1"/>
</dbReference>
<dbReference type="AlphaFoldDB" id="A0A0F8W800"/>
<name>A0A0F8W800_9ZZZZ</name>
<dbReference type="GO" id="GO:0016020">
    <property type="term" value="C:membrane"/>
    <property type="evidence" value="ECO:0007669"/>
    <property type="project" value="UniProtKB-SubCell"/>
</dbReference>
<comment type="subcellular location">
    <subcellularLocation>
        <location evidence="1">Membrane</location>
        <topology evidence="1">Multi-pass membrane protein</topology>
    </subcellularLocation>
</comment>
<gene>
    <name evidence="6" type="ORF">LCGC14_3101630</name>
</gene>
<protein>
    <submittedName>
        <fullName evidence="6">Uncharacterized protein</fullName>
    </submittedName>
</protein>
<dbReference type="EMBL" id="LAZR01066854">
    <property type="protein sequence ID" value="KKK52763.1"/>
    <property type="molecule type" value="Genomic_DNA"/>
</dbReference>
<dbReference type="CDD" id="cd13962">
    <property type="entry name" value="PT_UbiA_UBIAD1"/>
    <property type="match status" value="1"/>
</dbReference>
<keyword evidence="3 5" id="KW-1133">Transmembrane helix</keyword>
<keyword evidence="2 5" id="KW-0812">Transmembrane</keyword>
<reference evidence="6" key="1">
    <citation type="journal article" date="2015" name="Nature">
        <title>Complex archaea that bridge the gap between prokaryotes and eukaryotes.</title>
        <authorList>
            <person name="Spang A."/>
            <person name="Saw J.H."/>
            <person name="Jorgensen S.L."/>
            <person name="Zaremba-Niedzwiedzka K."/>
            <person name="Martijn J."/>
            <person name="Lind A.E."/>
            <person name="van Eijk R."/>
            <person name="Schleper C."/>
            <person name="Guy L."/>
            <person name="Ettema T.J."/>
        </authorList>
    </citation>
    <scope>NUCLEOTIDE SEQUENCE</scope>
</reference>
<proteinExistence type="predicted"/>
<feature type="non-terminal residue" evidence="6">
    <location>
        <position position="1"/>
    </location>
</feature>
<feature type="transmembrane region" description="Helical" evidence="5">
    <location>
        <begin position="14"/>
        <end position="34"/>
    </location>
</feature>
<dbReference type="InterPro" id="IPR026046">
    <property type="entry name" value="UBIAD1"/>
</dbReference>
<feature type="transmembrane region" description="Helical" evidence="5">
    <location>
        <begin position="46"/>
        <end position="66"/>
    </location>
</feature>
<accession>A0A0F8W800</accession>
<evidence type="ECO:0000256" key="5">
    <source>
        <dbReference type="SAM" id="Phobius"/>
    </source>
</evidence>
<feature type="transmembrane region" description="Helical" evidence="5">
    <location>
        <begin position="143"/>
        <end position="164"/>
    </location>
</feature>
<dbReference type="GO" id="GO:0004659">
    <property type="term" value="F:prenyltransferase activity"/>
    <property type="evidence" value="ECO:0007669"/>
    <property type="project" value="InterPro"/>
</dbReference>
<evidence type="ECO:0000256" key="2">
    <source>
        <dbReference type="ARBA" id="ARBA00022692"/>
    </source>
</evidence>
<dbReference type="Gene3D" id="1.20.120.1780">
    <property type="entry name" value="UbiA prenyltransferase"/>
    <property type="match status" value="1"/>
</dbReference>
<sequence length="165" mass="18275">VTYSAPPIRWKGRGVWSCIVQAIFYGFISFNTGWFLSCGKFNLSPALAGILLGMLIIGYGSTADIADYARDKKNKIKTLPVVYGPKAASIFYAVLMILPYLLALVFHSLGVLRVNNILLITLVSVTCYLAWRTMVDHSVENISKIHMMGVMLEGIAPFLFVTSIY</sequence>
<comment type="caution">
    <text evidence="6">The sequence shown here is derived from an EMBL/GenBank/DDBJ whole genome shotgun (WGS) entry which is preliminary data.</text>
</comment>
<organism evidence="6">
    <name type="scientific">marine sediment metagenome</name>
    <dbReference type="NCBI Taxonomy" id="412755"/>
    <lineage>
        <taxon>unclassified sequences</taxon>
        <taxon>metagenomes</taxon>
        <taxon>ecological metagenomes</taxon>
    </lineage>
</organism>
<evidence type="ECO:0000256" key="3">
    <source>
        <dbReference type="ARBA" id="ARBA00022989"/>
    </source>
</evidence>
<evidence type="ECO:0000256" key="1">
    <source>
        <dbReference type="ARBA" id="ARBA00004141"/>
    </source>
</evidence>